<accession>L9X5H6</accession>
<keyword evidence="1" id="KW-0812">Transmembrane</keyword>
<gene>
    <name evidence="2" type="ORF">C493_09333</name>
</gene>
<evidence type="ECO:0000256" key="1">
    <source>
        <dbReference type="SAM" id="Phobius"/>
    </source>
</evidence>
<feature type="transmembrane region" description="Helical" evidence="1">
    <location>
        <begin position="7"/>
        <end position="29"/>
    </location>
</feature>
<protein>
    <submittedName>
        <fullName evidence="2">CbaC protein</fullName>
    </submittedName>
</protein>
<proteinExistence type="predicted"/>
<organism evidence="2 3">
    <name type="scientific">Natronolimnohabitans innermongolicus JCM 12255</name>
    <dbReference type="NCBI Taxonomy" id="1227499"/>
    <lineage>
        <taxon>Archaea</taxon>
        <taxon>Methanobacteriati</taxon>
        <taxon>Methanobacteriota</taxon>
        <taxon>Stenosarchaea group</taxon>
        <taxon>Halobacteria</taxon>
        <taxon>Halobacteriales</taxon>
        <taxon>Natrialbaceae</taxon>
        <taxon>Natronolimnohabitans</taxon>
    </lineage>
</organism>
<evidence type="ECO:0000313" key="3">
    <source>
        <dbReference type="Proteomes" id="UP000011602"/>
    </source>
</evidence>
<dbReference type="RefSeq" id="WP_007259157.1">
    <property type="nucleotide sequence ID" value="NZ_AOHZ01000043.1"/>
</dbReference>
<comment type="caution">
    <text evidence="2">The sequence shown here is derived from an EMBL/GenBank/DDBJ whole genome shotgun (WGS) entry which is preliminary data.</text>
</comment>
<evidence type="ECO:0000313" key="2">
    <source>
        <dbReference type="EMBL" id="ELY57019.1"/>
    </source>
</evidence>
<sequence>MRISKGALLVVLAFVAPVIVELRTVLAWFGVDLAVFESIVLSLVIVAIIVGWAIWPEKDGGESTDTRASNGN</sequence>
<dbReference type="AlphaFoldDB" id="L9X5H6"/>
<keyword evidence="1" id="KW-1133">Transmembrane helix</keyword>
<dbReference type="eggNOG" id="arCOG10192">
    <property type="taxonomic scope" value="Archaea"/>
</dbReference>
<reference evidence="2 3" key="1">
    <citation type="journal article" date="2014" name="PLoS Genet.">
        <title>Phylogenetically driven sequencing of extremely halophilic archaea reveals strategies for static and dynamic osmo-response.</title>
        <authorList>
            <person name="Becker E.A."/>
            <person name="Seitzer P.M."/>
            <person name="Tritt A."/>
            <person name="Larsen D."/>
            <person name="Krusor M."/>
            <person name="Yao A.I."/>
            <person name="Wu D."/>
            <person name="Madern D."/>
            <person name="Eisen J.A."/>
            <person name="Darling A.E."/>
            <person name="Facciotti M.T."/>
        </authorList>
    </citation>
    <scope>NUCLEOTIDE SEQUENCE [LARGE SCALE GENOMIC DNA]</scope>
    <source>
        <strain evidence="2 3">JCM 12255</strain>
    </source>
</reference>
<dbReference type="Proteomes" id="UP000011602">
    <property type="component" value="Unassembled WGS sequence"/>
</dbReference>
<feature type="transmembrane region" description="Helical" evidence="1">
    <location>
        <begin position="35"/>
        <end position="55"/>
    </location>
</feature>
<dbReference type="EMBL" id="AOHZ01000043">
    <property type="protein sequence ID" value="ELY57019.1"/>
    <property type="molecule type" value="Genomic_DNA"/>
</dbReference>
<keyword evidence="3" id="KW-1185">Reference proteome</keyword>
<dbReference type="STRING" id="1227499.C493_09333"/>
<name>L9X5H6_9EURY</name>
<keyword evidence="1" id="KW-0472">Membrane</keyword>